<dbReference type="PANTHER" id="PTHR32468:SF168">
    <property type="entry name" value="CATION_H(+) ANTIPORTER 15-LIKE"/>
    <property type="match status" value="1"/>
</dbReference>
<evidence type="ECO:0000313" key="5">
    <source>
        <dbReference type="EMBL" id="KAE8669384.1"/>
    </source>
</evidence>
<accession>A0A6A2YCJ4</accession>
<dbReference type="GO" id="GO:0012505">
    <property type="term" value="C:endomembrane system"/>
    <property type="evidence" value="ECO:0007669"/>
    <property type="project" value="TreeGrafter"/>
</dbReference>
<evidence type="ECO:0000256" key="4">
    <source>
        <dbReference type="ARBA" id="ARBA00023065"/>
    </source>
</evidence>
<keyword evidence="4" id="KW-0406">Ion transport</keyword>
<comment type="caution">
    <text evidence="5">The sequence shown here is derived from an EMBL/GenBank/DDBJ whole genome shotgun (WGS) entry which is preliminary data.</text>
</comment>
<dbReference type="GO" id="GO:0006813">
    <property type="term" value="P:potassium ion transport"/>
    <property type="evidence" value="ECO:0007669"/>
    <property type="project" value="UniProtKB-KW"/>
</dbReference>
<dbReference type="InterPro" id="IPR050794">
    <property type="entry name" value="CPA2_transporter"/>
</dbReference>
<protein>
    <submittedName>
        <fullName evidence="5">Uncharacterized protein</fullName>
    </submittedName>
</protein>
<gene>
    <name evidence="5" type="ORF">F3Y22_tig00112249pilonHSYRG00398</name>
</gene>
<keyword evidence="3" id="KW-0630">Potassium</keyword>
<evidence type="ECO:0000256" key="3">
    <source>
        <dbReference type="ARBA" id="ARBA00022958"/>
    </source>
</evidence>
<sequence length="232" mass="26258">MHPERVTPICAYVIHLIAVPSHIVPTLAPYKNQLRKFNQPSGSNNIVRAFLNYADHSQGLVQIQPFRMMSPYKYMHQPIYRLSETIHAPLIIVPFFNAQQGHDTDGGLRIFNTNIQAVTKCTNHGVEDYHDSKQNRLEAQIDREGDNTLFGDFKAMNVDNGRVTCLEVVAHDIEDVMKAFWSLSNTYDLVVVGKRHTIPELQAMLGWTQYPELGASVTTTSRWCKPTGIPPV</sequence>
<proteinExistence type="predicted"/>
<name>A0A6A2YCJ4_HIBSY</name>
<keyword evidence="1" id="KW-0813">Transport</keyword>
<evidence type="ECO:0000313" key="6">
    <source>
        <dbReference type="Proteomes" id="UP000436088"/>
    </source>
</evidence>
<dbReference type="Proteomes" id="UP000436088">
    <property type="component" value="Unassembled WGS sequence"/>
</dbReference>
<evidence type="ECO:0000256" key="2">
    <source>
        <dbReference type="ARBA" id="ARBA00022538"/>
    </source>
</evidence>
<dbReference type="PANTHER" id="PTHR32468">
    <property type="entry name" value="CATION/H + ANTIPORTER"/>
    <property type="match status" value="1"/>
</dbReference>
<organism evidence="5 6">
    <name type="scientific">Hibiscus syriacus</name>
    <name type="common">Rose of Sharon</name>
    <dbReference type="NCBI Taxonomy" id="106335"/>
    <lineage>
        <taxon>Eukaryota</taxon>
        <taxon>Viridiplantae</taxon>
        <taxon>Streptophyta</taxon>
        <taxon>Embryophyta</taxon>
        <taxon>Tracheophyta</taxon>
        <taxon>Spermatophyta</taxon>
        <taxon>Magnoliopsida</taxon>
        <taxon>eudicotyledons</taxon>
        <taxon>Gunneridae</taxon>
        <taxon>Pentapetalae</taxon>
        <taxon>rosids</taxon>
        <taxon>malvids</taxon>
        <taxon>Malvales</taxon>
        <taxon>Malvaceae</taxon>
        <taxon>Malvoideae</taxon>
        <taxon>Hibiscus</taxon>
    </lineage>
</organism>
<keyword evidence="2" id="KW-0633">Potassium transport</keyword>
<keyword evidence="6" id="KW-1185">Reference proteome</keyword>
<dbReference type="GO" id="GO:0098662">
    <property type="term" value="P:inorganic cation transmembrane transport"/>
    <property type="evidence" value="ECO:0007669"/>
    <property type="project" value="TreeGrafter"/>
</dbReference>
<dbReference type="EMBL" id="VEPZ02001530">
    <property type="protein sequence ID" value="KAE8669384.1"/>
    <property type="molecule type" value="Genomic_DNA"/>
</dbReference>
<dbReference type="GO" id="GO:0006885">
    <property type="term" value="P:regulation of pH"/>
    <property type="evidence" value="ECO:0007669"/>
    <property type="project" value="TreeGrafter"/>
</dbReference>
<reference evidence="5" key="1">
    <citation type="submission" date="2019-09" db="EMBL/GenBank/DDBJ databases">
        <title>Draft genome information of white flower Hibiscus syriacus.</title>
        <authorList>
            <person name="Kim Y.-M."/>
        </authorList>
    </citation>
    <scope>NUCLEOTIDE SEQUENCE [LARGE SCALE GENOMIC DNA]</scope>
    <source>
        <strain evidence="5">YM2019G1</strain>
    </source>
</reference>
<dbReference type="AlphaFoldDB" id="A0A6A2YCJ4"/>
<evidence type="ECO:0000256" key="1">
    <source>
        <dbReference type="ARBA" id="ARBA00022448"/>
    </source>
</evidence>